<reference evidence="6" key="1">
    <citation type="journal article" date="2024" name="IScience">
        <title>Strigolactones Initiate the Formation of Haustorium-like Structures in Castilleja.</title>
        <authorList>
            <person name="Buerger M."/>
            <person name="Peterson D."/>
            <person name="Chory J."/>
        </authorList>
    </citation>
    <scope>NUCLEOTIDE SEQUENCE [LARGE SCALE GENOMIC DNA]</scope>
</reference>
<dbReference type="InterPro" id="IPR004088">
    <property type="entry name" value="KH_dom_type_1"/>
</dbReference>
<dbReference type="CDD" id="cd22460">
    <property type="entry name" value="KH-I_PEPPER_rpt2_like"/>
    <property type="match status" value="1"/>
</dbReference>
<evidence type="ECO:0000259" key="4">
    <source>
        <dbReference type="SMART" id="SM00322"/>
    </source>
</evidence>
<dbReference type="InterPro" id="IPR036612">
    <property type="entry name" value="KH_dom_type_1_sf"/>
</dbReference>
<dbReference type="PROSITE" id="PS50084">
    <property type="entry name" value="KH_TYPE_1"/>
    <property type="match status" value="3"/>
</dbReference>
<protein>
    <recommendedName>
        <fullName evidence="4">K Homology domain-containing protein</fullName>
    </recommendedName>
</protein>
<evidence type="ECO:0000256" key="1">
    <source>
        <dbReference type="ARBA" id="ARBA00022737"/>
    </source>
</evidence>
<dbReference type="EMBL" id="JAVIJP010000047">
    <property type="protein sequence ID" value="KAL3625958.1"/>
    <property type="molecule type" value="Genomic_DNA"/>
</dbReference>
<dbReference type="CDD" id="cd22461">
    <property type="entry name" value="KH-I_PEPPER_like_rpt3"/>
    <property type="match status" value="1"/>
</dbReference>
<comment type="caution">
    <text evidence="5">The sequence shown here is derived from an EMBL/GenBank/DDBJ whole genome shotgun (WGS) entry which is preliminary data.</text>
</comment>
<dbReference type="CDD" id="cd22459">
    <property type="entry name" value="KH-I_PEPPER_rpt1_like"/>
    <property type="match status" value="1"/>
</dbReference>
<feature type="domain" description="K Homology" evidence="4">
    <location>
        <begin position="166"/>
        <end position="243"/>
    </location>
</feature>
<dbReference type="Pfam" id="PF00013">
    <property type="entry name" value="KH_1"/>
    <property type="match status" value="3"/>
</dbReference>
<sequence>MASPQPPADIADSEAAVPTETSAEQTAAAGAAETECEDGRASLTESPDAAEATEVEKDKRLEELKAQWSGWPGYSVFRLVVPVLKVGSIIGRKGDLVKKLVEETRARVRVLDGPLTCPDQIVLISGKEEPNSALPPAMDAIIRIFKRVSGLLDNDSDGDGEAAGATFCVIRLLVPSIQGISLIGKQGCVIKSIQETSGASVRVLSNVSDEIPIYANSDESFVEVKGEALKVLEALEAVGDTSEIYNAQPATQERRVDNFSSNSLLHAASRTSLAGDNYPVSVKRDSLFLERDNQMDTHMASSRLSLYEADYGLGARSSTFGRSGGPVLSVTQIVQTMQVPLAYAEDIIGVQGANIDYIRRSSGATLTVQESATPEEITVEIKGTSSQVQAAQQLIQEFVGGHNESLPGSYRQPDPSVRPSYSHQLGNSSYLTSSFAEQPYSSCGSSGVGRYDNYRL</sequence>
<feature type="region of interest" description="Disordered" evidence="3">
    <location>
        <begin position="1"/>
        <end position="55"/>
    </location>
</feature>
<evidence type="ECO:0000313" key="6">
    <source>
        <dbReference type="Proteomes" id="UP001632038"/>
    </source>
</evidence>
<dbReference type="GO" id="GO:0003723">
    <property type="term" value="F:RNA binding"/>
    <property type="evidence" value="ECO:0007669"/>
    <property type="project" value="UniProtKB-UniRule"/>
</dbReference>
<dbReference type="PANTHER" id="PTHR10288">
    <property type="entry name" value="KH DOMAIN CONTAINING RNA BINDING PROTEIN"/>
    <property type="match status" value="1"/>
</dbReference>
<name>A0ABD3C846_9LAMI</name>
<evidence type="ECO:0000313" key="5">
    <source>
        <dbReference type="EMBL" id="KAL3625958.1"/>
    </source>
</evidence>
<gene>
    <name evidence="5" type="ORF">CASFOL_029507</name>
</gene>
<dbReference type="SMART" id="SM00322">
    <property type="entry name" value="KH"/>
    <property type="match status" value="3"/>
</dbReference>
<feature type="domain" description="K Homology" evidence="4">
    <location>
        <begin position="331"/>
        <end position="400"/>
    </location>
</feature>
<keyword evidence="1" id="KW-0677">Repeat</keyword>
<dbReference type="SUPFAM" id="SSF54791">
    <property type="entry name" value="Eukaryotic type KH-domain (KH-domain type I)"/>
    <property type="match status" value="3"/>
</dbReference>
<proteinExistence type="predicted"/>
<keyword evidence="2" id="KW-0694">RNA-binding</keyword>
<evidence type="ECO:0000256" key="3">
    <source>
        <dbReference type="SAM" id="MobiDB-lite"/>
    </source>
</evidence>
<dbReference type="AlphaFoldDB" id="A0ABD3C846"/>
<feature type="region of interest" description="Disordered" evidence="3">
    <location>
        <begin position="402"/>
        <end position="423"/>
    </location>
</feature>
<accession>A0ABD3C846</accession>
<dbReference type="Proteomes" id="UP001632038">
    <property type="component" value="Unassembled WGS sequence"/>
</dbReference>
<feature type="compositionally biased region" description="Low complexity" evidence="3">
    <location>
        <begin position="19"/>
        <end position="33"/>
    </location>
</feature>
<organism evidence="5 6">
    <name type="scientific">Castilleja foliolosa</name>
    <dbReference type="NCBI Taxonomy" id="1961234"/>
    <lineage>
        <taxon>Eukaryota</taxon>
        <taxon>Viridiplantae</taxon>
        <taxon>Streptophyta</taxon>
        <taxon>Embryophyta</taxon>
        <taxon>Tracheophyta</taxon>
        <taxon>Spermatophyta</taxon>
        <taxon>Magnoliopsida</taxon>
        <taxon>eudicotyledons</taxon>
        <taxon>Gunneridae</taxon>
        <taxon>Pentapetalae</taxon>
        <taxon>asterids</taxon>
        <taxon>lamiids</taxon>
        <taxon>Lamiales</taxon>
        <taxon>Orobanchaceae</taxon>
        <taxon>Pedicularideae</taxon>
        <taxon>Castillejinae</taxon>
        <taxon>Castilleja</taxon>
    </lineage>
</organism>
<evidence type="ECO:0000256" key="2">
    <source>
        <dbReference type="PROSITE-ProRule" id="PRU00117"/>
    </source>
</evidence>
<feature type="domain" description="K Homology" evidence="4">
    <location>
        <begin position="73"/>
        <end position="146"/>
    </location>
</feature>
<keyword evidence="6" id="KW-1185">Reference proteome</keyword>
<dbReference type="InterPro" id="IPR004087">
    <property type="entry name" value="KH_dom"/>
</dbReference>
<dbReference type="Gene3D" id="3.30.1370.10">
    <property type="entry name" value="K Homology domain, type 1"/>
    <property type="match status" value="3"/>
</dbReference>